<reference evidence="3 4" key="1">
    <citation type="submission" date="2024-01" db="EMBL/GenBank/DDBJ databases">
        <authorList>
            <person name="Kunselman E."/>
        </authorList>
    </citation>
    <scope>NUCLEOTIDE SEQUENCE [LARGE SCALE GENOMIC DNA]</scope>
    <source>
        <strain evidence="3">2 abalone samples</strain>
    </source>
</reference>
<proteinExistence type="predicted"/>
<evidence type="ECO:0000313" key="4">
    <source>
        <dbReference type="Proteomes" id="UP001314181"/>
    </source>
</evidence>
<feature type="compositionally biased region" description="Polar residues" evidence="1">
    <location>
        <begin position="585"/>
        <end position="596"/>
    </location>
</feature>
<feature type="compositionally biased region" description="Basic residues" evidence="1">
    <location>
        <begin position="8"/>
        <end position="24"/>
    </location>
</feature>
<gene>
    <name evidence="3" type="ORF">CAXC1_90001</name>
</gene>
<dbReference type="EMBL" id="CAWVOK010000035">
    <property type="protein sequence ID" value="CAK8163606.1"/>
    <property type="molecule type" value="Genomic_DNA"/>
</dbReference>
<organism evidence="3 4">
    <name type="scientific">Candidatus Xenohaliotis californiensis</name>
    <dbReference type="NCBI Taxonomy" id="84677"/>
    <lineage>
        <taxon>Bacteria</taxon>
        <taxon>Pseudomonadati</taxon>
        <taxon>Pseudomonadota</taxon>
        <taxon>Alphaproteobacteria</taxon>
        <taxon>Rickettsiales</taxon>
        <taxon>Anaplasmataceae</taxon>
        <taxon>Candidatus Xenohaliotis</taxon>
    </lineage>
</organism>
<feature type="domain" description="Macrodomain effector MavL" evidence="2">
    <location>
        <begin position="101"/>
        <end position="445"/>
    </location>
</feature>
<keyword evidence="4" id="KW-1185">Reference proteome</keyword>
<feature type="region of interest" description="Disordered" evidence="1">
    <location>
        <begin position="585"/>
        <end position="641"/>
    </location>
</feature>
<comment type="caution">
    <text evidence="3">The sequence shown here is derived from an EMBL/GenBank/DDBJ whole genome shotgun (WGS) entry which is preliminary data.</text>
</comment>
<feature type="region of interest" description="Disordered" evidence="1">
    <location>
        <begin position="1"/>
        <end position="24"/>
    </location>
</feature>
<feature type="compositionally biased region" description="Polar residues" evidence="1">
    <location>
        <begin position="603"/>
        <end position="626"/>
    </location>
</feature>
<evidence type="ECO:0000259" key="2">
    <source>
        <dbReference type="Pfam" id="PF24754"/>
    </source>
</evidence>
<name>A0ABP0EU99_9RICK</name>
<accession>A0ABP0EU99</accession>
<protein>
    <recommendedName>
        <fullName evidence="2">Macrodomain effector MavL domain-containing protein</fullName>
    </recommendedName>
</protein>
<dbReference type="InterPro" id="IPR057098">
    <property type="entry name" value="MavL"/>
</dbReference>
<dbReference type="RefSeq" id="WP_338364976.1">
    <property type="nucleotide sequence ID" value="NZ_CAWVOK010000035.1"/>
</dbReference>
<evidence type="ECO:0000256" key="1">
    <source>
        <dbReference type="SAM" id="MobiDB-lite"/>
    </source>
</evidence>
<feature type="compositionally biased region" description="Basic and acidic residues" evidence="1">
    <location>
        <begin position="632"/>
        <end position="641"/>
    </location>
</feature>
<dbReference type="Pfam" id="PF24754">
    <property type="entry name" value="MavL"/>
    <property type="match status" value="1"/>
</dbReference>
<evidence type="ECO:0000313" key="3">
    <source>
        <dbReference type="EMBL" id="CAK8163606.1"/>
    </source>
</evidence>
<sequence>MLNEKSNMSKHRKNVRTRHKKHIKKTISAKHNADKLRAAASHTHKNKIHKPKIQEHDGIYRDINEIFLNHKIKTIGNKFNKFKLKESELKNADDLVAAGVQLVISQKLYDNCTQYIKDLSESRKKPGSRLAAVIKKKYGKNIGGIVGFKPDDLIDCLIAAKEKFCAPSTAIVPSATEWTPEEFDLLSNICLSVPVNAFQSGIRPGNKFSLRERNYNNKPFATNLSFVVGLLLNGKGSPDYNSVVVNGIIDKRRFRERLEGRLLPTLVHASERAKTLGKKAWISVPGLGAGVFSGDFSPEIVHGILLEAIVEIVDSNKEILANIECINLETGGKIVDTKGYDLSNFVSVLARKNGSRVSVAASPQIYMKRGPFDPVSASEYTFGFNCNMHEHFTLVAGSALSLPGNGALLGLSNTDEALKGSVTDLFSQLTGAKGRYRNTRKRYKPLHVKNWSDYTNKIRENMAGLLKVKGGRFVYDDKSIAKLNEEVLSYEQNKEDVKIKPSDKKNHVSFSEDIESVFIGAKHPSSYAYDEKFDSQETTFKKYTNETNGFSAHGEDSLKESVYKSSTEKLGSSTPYKEFIATQSNAKESGNNSNSHKLLEQLKNGTKESFSSSDSFTVHQNTTSSGAVAEGMDDKDKHNTL</sequence>
<dbReference type="Proteomes" id="UP001314181">
    <property type="component" value="Unassembled WGS sequence"/>
</dbReference>